<dbReference type="AlphaFoldDB" id="A0A2P2JGF7"/>
<evidence type="ECO:0000256" key="1">
    <source>
        <dbReference type="SAM" id="MobiDB-lite"/>
    </source>
</evidence>
<accession>A0A2P2JGF7</accession>
<name>A0A2P2JGF7_RHIMU</name>
<feature type="compositionally biased region" description="Polar residues" evidence="1">
    <location>
        <begin position="1"/>
        <end position="23"/>
    </location>
</feature>
<feature type="region of interest" description="Disordered" evidence="1">
    <location>
        <begin position="1"/>
        <end position="24"/>
    </location>
</feature>
<organism evidence="2">
    <name type="scientific">Rhizophora mucronata</name>
    <name type="common">Asiatic mangrove</name>
    <dbReference type="NCBI Taxonomy" id="61149"/>
    <lineage>
        <taxon>Eukaryota</taxon>
        <taxon>Viridiplantae</taxon>
        <taxon>Streptophyta</taxon>
        <taxon>Embryophyta</taxon>
        <taxon>Tracheophyta</taxon>
        <taxon>Spermatophyta</taxon>
        <taxon>Magnoliopsida</taxon>
        <taxon>eudicotyledons</taxon>
        <taxon>Gunneridae</taxon>
        <taxon>Pentapetalae</taxon>
        <taxon>rosids</taxon>
        <taxon>fabids</taxon>
        <taxon>Malpighiales</taxon>
        <taxon>Rhizophoraceae</taxon>
        <taxon>Rhizophora</taxon>
    </lineage>
</organism>
<protein>
    <submittedName>
        <fullName evidence="2">Uncharacterized protein</fullName>
    </submittedName>
</protein>
<evidence type="ECO:0000313" key="2">
    <source>
        <dbReference type="EMBL" id="MBW92530.1"/>
    </source>
</evidence>
<dbReference type="EMBL" id="GGEC01012047">
    <property type="protein sequence ID" value="MBW92530.1"/>
    <property type="molecule type" value="Transcribed_RNA"/>
</dbReference>
<reference evidence="2" key="1">
    <citation type="submission" date="2018-02" db="EMBL/GenBank/DDBJ databases">
        <title>Rhizophora mucronata_Transcriptome.</title>
        <authorList>
            <person name="Meera S.P."/>
            <person name="Sreeshan A."/>
            <person name="Augustine A."/>
        </authorList>
    </citation>
    <scope>NUCLEOTIDE SEQUENCE</scope>
    <source>
        <tissue evidence="2">Leaf</tissue>
    </source>
</reference>
<proteinExistence type="predicted"/>
<sequence length="73" mass="8632">MHESTNYKSTRLTLYPSQPSHPYSQKPCPSHPYCSNHQSRCYKLQHLETTQFLSFSQAFQMPPQVFLPYITHE</sequence>